<evidence type="ECO:0000259" key="5">
    <source>
        <dbReference type="Pfam" id="PF22003"/>
    </source>
</evidence>
<organism evidence="6 7">
    <name type="scientific">Pseudomonas fluorescens</name>
    <dbReference type="NCBI Taxonomy" id="294"/>
    <lineage>
        <taxon>Bacteria</taxon>
        <taxon>Pseudomonadati</taxon>
        <taxon>Pseudomonadota</taxon>
        <taxon>Gammaproteobacteria</taxon>
        <taxon>Pseudomonadales</taxon>
        <taxon>Pseudomonadaceae</taxon>
        <taxon>Pseudomonas</taxon>
    </lineage>
</organism>
<gene>
    <name evidence="6" type="ORF">NCTC10392_00455</name>
</gene>
<feature type="chain" id="PRO_5017037434" evidence="4">
    <location>
        <begin position="23"/>
        <end position="316"/>
    </location>
</feature>
<reference evidence="6 7" key="1">
    <citation type="submission" date="2018-06" db="EMBL/GenBank/DDBJ databases">
        <authorList>
            <consortium name="Pathogen Informatics"/>
            <person name="Doyle S."/>
        </authorList>
    </citation>
    <scope>NUCLEOTIDE SEQUENCE [LARGE SCALE GENOMIC DNA]</scope>
    <source>
        <strain evidence="6 7">NCTC10392</strain>
    </source>
</reference>
<keyword evidence="4" id="KW-0732">Signal</keyword>
<dbReference type="InterPro" id="IPR008966">
    <property type="entry name" value="Adhesion_dom_sf"/>
</dbReference>
<dbReference type="EMBL" id="UGUS01000002">
    <property type="protein sequence ID" value="SUD27641.1"/>
    <property type="molecule type" value="Genomic_DNA"/>
</dbReference>
<evidence type="ECO:0000313" key="6">
    <source>
        <dbReference type="EMBL" id="SUD27641.1"/>
    </source>
</evidence>
<dbReference type="AlphaFoldDB" id="A0A379I692"/>
<feature type="signal peptide" evidence="4">
    <location>
        <begin position="1"/>
        <end position="22"/>
    </location>
</feature>
<dbReference type="PANTHER" id="PTHR33420:SF14">
    <property type="entry name" value="TYPE 1 FIMBRIN D-MANNOSE SPECIFIC ADHESIN"/>
    <property type="match status" value="1"/>
</dbReference>
<dbReference type="InterPro" id="IPR036937">
    <property type="entry name" value="Adhesion_dom_fimbrial_sf"/>
</dbReference>
<sequence length="316" mass="33555">MKYSTGFISMLTALCLPSAVQACNYYPDFTNSVSFADTIMVPDNLPVGGLIARASFTGSVRSGVSICPSPVQQVAIGRFTTLVMLPGPHSVYQTNVEGVGMLVHSTLRGGIKYYHPLQNSSVLLRPESYEHTQTNITAEFYKVGPVLAGTFPSGNLQELSWNGRKISQLLLNTSVRFVTAIATCDLAAGDINRMILLDPVPASTFQSATTAGANNFELTAHCKDASNVTFRFSGTPAPGNDRLFANTGSADGVALWLYSRINGSTQNIFANGTENTRTVVVSGNRAVLPLGAAYHKNGTVGPGTLTSVVTVSITYN</sequence>
<dbReference type="InterPro" id="IPR054160">
    <property type="entry name" value="MrkD_recept-bd"/>
</dbReference>
<dbReference type="OrthoDB" id="7010164at2"/>
<comment type="subcellular location">
    <subcellularLocation>
        <location evidence="1">Fimbrium</location>
    </subcellularLocation>
</comment>
<dbReference type="Pfam" id="PF22003">
    <property type="entry name" value="MrkDrd"/>
    <property type="match status" value="1"/>
</dbReference>
<dbReference type="RefSeq" id="WP_038445383.1">
    <property type="nucleotide sequence ID" value="NZ_CP008896.1"/>
</dbReference>
<dbReference type="GO" id="GO:0043709">
    <property type="term" value="P:cell adhesion involved in single-species biofilm formation"/>
    <property type="evidence" value="ECO:0007669"/>
    <property type="project" value="TreeGrafter"/>
</dbReference>
<evidence type="ECO:0000256" key="3">
    <source>
        <dbReference type="ARBA" id="ARBA00023263"/>
    </source>
</evidence>
<dbReference type="PANTHER" id="PTHR33420">
    <property type="entry name" value="FIMBRIAL SUBUNIT ELFA-RELATED"/>
    <property type="match status" value="1"/>
</dbReference>
<dbReference type="KEGG" id="pfn:HZ99_20050"/>
<protein>
    <submittedName>
        <fullName evidence="6">Fimbrial protein</fullName>
    </submittedName>
</protein>
<dbReference type="Proteomes" id="UP000255125">
    <property type="component" value="Unassembled WGS sequence"/>
</dbReference>
<accession>A0A379I692</accession>
<feature type="domain" description="MrkD-like receptor binding" evidence="5">
    <location>
        <begin position="39"/>
        <end position="160"/>
    </location>
</feature>
<keyword evidence="3" id="KW-0281">Fimbrium</keyword>
<dbReference type="InterPro" id="IPR050263">
    <property type="entry name" value="Bact_Fimbrial_Adh_Pro"/>
</dbReference>
<comment type="similarity">
    <text evidence="2">Belongs to the fimbrial protein family.</text>
</comment>
<dbReference type="GO" id="GO:0009289">
    <property type="term" value="C:pilus"/>
    <property type="evidence" value="ECO:0007669"/>
    <property type="project" value="UniProtKB-SubCell"/>
</dbReference>
<evidence type="ECO:0000256" key="2">
    <source>
        <dbReference type="ARBA" id="ARBA00006671"/>
    </source>
</evidence>
<dbReference type="Gene3D" id="2.60.40.1090">
    <property type="entry name" value="Fimbrial-type adhesion domain"/>
    <property type="match status" value="1"/>
</dbReference>
<proteinExistence type="inferred from homology"/>
<evidence type="ECO:0000256" key="1">
    <source>
        <dbReference type="ARBA" id="ARBA00004561"/>
    </source>
</evidence>
<evidence type="ECO:0000256" key="4">
    <source>
        <dbReference type="SAM" id="SignalP"/>
    </source>
</evidence>
<dbReference type="SUPFAM" id="SSF49401">
    <property type="entry name" value="Bacterial adhesins"/>
    <property type="match status" value="1"/>
</dbReference>
<name>A0A379I692_PSEFL</name>
<dbReference type="Gene3D" id="2.60.40.3310">
    <property type="match status" value="1"/>
</dbReference>
<evidence type="ECO:0000313" key="7">
    <source>
        <dbReference type="Proteomes" id="UP000255125"/>
    </source>
</evidence>
<dbReference type="PROSITE" id="PS51257">
    <property type="entry name" value="PROKAR_LIPOPROTEIN"/>
    <property type="match status" value="1"/>
</dbReference>